<dbReference type="PIRSF" id="PIRSF038885">
    <property type="entry name" value="COB"/>
    <property type="match status" value="1"/>
</dbReference>
<feature type="domain" description="Cytochrome b/b6 N-terminal region profile" evidence="20">
    <location>
        <begin position="1"/>
        <end position="210"/>
    </location>
</feature>
<comment type="function">
    <text evidence="1 19">Component of the ubiquinol-cytochrome c reductase complex (complex III or cytochrome b-c1 complex) that is part of the mitochondrial respiratory chain. The b-c1 complex mediates electron transfer from ubiquinol to cytochrome c. Contributes to the generation of a proton gradient across the mitochondrial membrane that is then used for ATP synthesis.</text>
</comment>
<feature type="binding site" description="axial binding residue" evidence="18">
    <location>
        <position position="84"/>
    </location>
    <ligand>
        <name>heme b</name>
        <dbReference type="ChEBI" id="CHEBI:60344"/>
        <label>b562</label>
    </ligand>
    <ligandPart>
        <name>Fe</name>
        <dbReference type="ChEBI" id="CHEBI:18248"/>
    </ligandPart>
</feature>
<feature type="binding site" description="axial binding residue" evidence="18">
    <location>
        <position position="197"/>
    </location>
    <ligand>
        <name>heme b</name>
        <dbReference type="ChEBI" id="CHEBI:60344"/>
        <label>b566</label>
    </ligand>
    <ligandPart>
        <name>Fe</name>
        <dbReference type="ChEBI" id="CHEBI:18248"/>
    </ligandPart>
</feature>
<keyword evidence="11 19" id="KW-1133">Transmembrane helix</keyword>
<keyword evidence="6 19" id="KW-0679">Respiratory chain</keyword>
<evidence type="ECO:0000256" key="4">
    <source>
        <dbReference type="ARBA" id="ARBA00022448"/>
    </source>
</evidence>
<dbReference type="PROSITE" id="PS51002">
    <property type="entry name" value="CYTB_NTER"/>
    <property type="match status" value="1"/>
</dbReference>
<feature type="transmembrane region" description="Helical" evidence="19">
    <location>
        <begin position="30"/>
        <end position="53"/>
    </location>
</feature>
<keyword evidence="9" id="KW-0999">Mitochondrion inner membrane</keyword>
<feature type="transmembrane region" description="Helical" evidence="19">
    <location>
        <begin position="114"/>
        <end position="134"/>
    </location>
</feature>
<dbReference type="InterPro" id="IPR027387">
    <property type="entry name" value="Cytb/b6-like_sf"/>
</dbReference>
<evidence type="ECO:0000256" key="7">
    <source>
        <dbReference type="ARBA" id="ARBA00022692"/>
    </source>
</evidence>
<dbReference type="SUPFAM" id="SSF81342">
    <property type="entry name" value="Transmembrane di-heme cytochromes"/>
    <property type="match status" value="1"/>
</dbReference>
<evidence type="ECO:0000256" key="8">
    <source>
        <dbReference type="ARBA" id="ARBA00022723"/>
    </source>
</evidence>
<evidence type="ECO:0000256" key="13">
    <source>
        <dbReference type="ARBA" id="ARBA00023075"/>
    </source>
</evidence>
<keyword evidence="10 19" id="KW-0249">Electron transport</keyword>
<dbReference type="InterPro" id="IPR016174">
    <property type="entry name" value="Di-haem_cyt_TM"/>
</dbReference>
<evidence type="ECO:0000256" key="15">
    <source>
        <dbReference type="ARBA" id="ARBA00023136"/>
    </source>
</evidence>
<keyword evidence="7 19" id="KW-0812">Transmembrane</keyword>
<evidence type="ECO:0000259" key="21">
    <source>
        <dbReference type="PROSITE" id="PS51003"/>
    </source>
</evidence>
<accession>A0A8D5WQ38</accession>
<dbReference type="InterPro" id="IPR030689">
    <property type="entry name" value="Cytochrome_b"/>
</dbReference>
<evidence type="ECO:0000256" key="17">
    <source>
        <dbReference type="PIRSR" id="PIRSR038885-1"/>
    </source>
</evidence>
<dbReference type="Gene3D" id="1.20.810.10">
    <property type="entry name" value="Cytochrome Bc1 Complex, Chain C"/>
    <property type="match status" value="1"/>
</dbReference>
<dbReference type="InterPro" id="IPR036150">
    <property type="entry name" value="Cyt_b/b6_C_sf"/>
</dbReference>
<dbReference type="GO" id="GO:0046872">
    <property type="term" value="F:metal ion binding"/>
    <property type="evidence" value="ECO:0007669"/>
    <property type="project" value="UniProtKB-UniRule"/>
</dbReference>
<evidence type="ECO:0000256" key="18">
    <source>
        <dbReference type="PIRSR" id="PIRSR038885-2"/>
    </source>
</evidence>
<feature type="transmembrane region" description="Helical" evidence="19">
    <location>
        <begin position="351"/>
        <end position="373"/>
    </location>
</feature>
<keyword evidence="5 18" id="KW-0349">Heme</keyword>
<dbReference type="InterPro" id="IPR005797">
    <property type="entry name" value="Cyt_b/b6_N"/>
</dbReference>
<dbReference type="FunFam" id="1.20.810.10:FF:000002">
    <property type="entry name" value="Cytochrome b"/>
    <property type="match status" value="1"/>
</dbReference>
<dbReference type="GO" id="GO:0045275">
    <property type="term" value="C:respiratory chain complex III"/>
    <property type="evidence" value="ECO:0007669"/>
    <property type="project" value="InterPro"/>
</dbReference>
<dbReference type="GO" id="GO:0005743">
    <property type="term" value="C:mitochondrial inner membrane"/>
    <property type="evidence" value="ECO:0007669"/>
    <property type="project" value="UniProtKB-SubCell"/>
</dbReference>
<dbReference type="EMBL" id="LC632868">
    <property type="protein sequence ID" value="BCW03765.1"/>
    <property type="molecule type" value="Genomic_DNA"/>
</dbReference>
<feature type="transmembrane region" description="Helical" evidence="19">
    <location>
        <begin position="289"/>
        <end position="308"/>
    </location>
</feature>
<dbReference type="Pfam" id="PF00033">
    <property type="entry name" value="Cytochrome_B"/>
    <property type="match status" value="1"/>
</dbReference>
<evidence type="ECO:0000256" key="11">
    <source>
        <dbReference type="ARBA" id="ARBA00022989"/>
    </source>
</evidence>
<keyword evidence="14 19" id="KW-0496">Mitochondrion</keyword>
<feature type="transmembrane region" description="Helical" evidence="19">
    <location>
        <begin position="230"/>
        <end position="251"/>
    </location>
</feature>
<feature type="transmembrane region" description="Helical" evidence="19">
    <location>
        <begin position="178"/>
        <end position="201"/>
    </location>
</feature>
<evidence type="ECO:0000256" key="10">
    <source>
        <dbReference type="ARBA" id="ARBA00022982"/>
    </source>
</evidence>
<comment type="similarity">
    <text evidence="16 19">Belongs to the cytochrome b family.</text>
</comment>
<comment type="cofactor">
    <cofactor evidence="18">
        <name>heme</name>
        <dbReference type="ChEBI" id="CHEBI:30413"/>
    </cofactor>
    <text evidence="18">Binds 2 heme groups non-covalently.</text>
</comment>
<feature type="binding site" description="axial binding residue" evidence="18">
    <location>
        <position position="183"/>
    </location>
    <ligand>
        <name>heme b</name>
        <dbReference type="ChEBI" id="CHEBI:60344"/>
        <label>b562</label>
    </ligand>
    <ligandPart>
        <name>Fe</name>
        <dbReference type="ChEBI" id="CHEBI:18248"/>
    </ligandPart>
</feature>
<evidence type="ECO:0000256" key="9">
    <source>
        <dbReference type="ARBA" id="ARBA00022792"/>
    </source>
</evidence>
<evidence type="ECO:0000256" key="2">
    <source>
        <dbReference type="ARBA" id="ARBA00004448"/>
    </source>
</evidence>
<name>A0A8D5WQ38_9AMPH</name>
<dbReference type="PROSITE" id="PS51003">
    <property type="entry name" value="CYTB_CTER"/>
    <property type="match status" value="1"/>
</dbReference>
<feature type="domain" description="Cytochrome b/b6 C-terminal region profile" evidence="21">
    <location>
        <begin position="211"/>
        <end position="380"/>
    </location>
</feature>
<dbReference type="InterPro" id="IPR048259">
    <property type="entry name" value="Cytochrome_b_N_euk/bac"/>
</dbReference>
<dbReference type="Pfam" id="PF00032">
    <property type="entry name" value="Cytochrom_B_C"/>
    <property type="match status" value="1"/>
</dbReference>
<dbReference type="AlphaFoldDB" id="A0A8D5WQ38"/>
<evidence type="ECO:0000256" key="3">
    <source>
        <dbReference type="ARBA" id="ARBA00013531"/>
    </source>
</evidence>
<keyword evidence="13" id="KW-0830">Ubiquinone</keyword>
<dbReference type="InterPro" id="IPR005798">
    <property type="entry name" value="Cyt_b/b6_C"/>
</dbReference>
<evidence type="ECO:0000313" key="22">
    <source>
        <dbReference type="EMBL" id="BCW03765.1"/>
    </source>
</evidence>
<evidence type="ECO:0000259" key="20">
    <source>
        <dbReference type="PROSITE" id="PS51002"/>
    </source>
</evidence>
<geneLocation type="mitochondrion" evidence="22"/>
<proteinExistence type="inferred from homology"/>
<evidence type="ECO:0000256" key="19">
    <source>
        <dbReference type="RuleBase" id="RU362117"/>
    </source>
</evidence>
<sequence>MAHPIRKTHPLIKIINGSFVDLPTPSSISYLWNFGSLLGICLIAQIITGLFLAMHYTADTSSAFSSVAHICRDVNYGWLVRNTHANGASFFFICIYMHIGRGLYYGSYMYKETWNIGVILLFLVMATAFVGYVLPWGQMSFWGATVITNLLSAIPYMGDSLVQWIWGGFSVDKATLTRFFAFHFLFPFLIAGASIIHLLFLHETGSNNPTGIYSNMDKVPFHPYFSYKDALGFLIMLTALFILSLLSPNLLGDPDNFIPANPLVTPPHIQPEWYFLFAYAILRSIPNKLGGVLALLASIITLMLIPMIHTSKQRSLTFRPMTQILFWLMVSNTLILTWIGGQPVEQPYIEIGQAASTLYFSLFLIIMPLMGWWENKLIKW</sequence>
<evidence type="ECO:0000256" key="5">
    <source>
        <dbReference type="ARBA" id="ARBA00022617"/>
    </source>
</evidence>
<dbReference type="PANTHER" id="PTHR19271:SF16">
    <property type="entry name" value="CYTOCHROME B"/>
    <property type="match status" value="1"/>
</dbReference>
<dbReference type="CDD" id="cd00290">
    <property type="entry name" value="cytochrome_b_C"/>
    <property type="match status" value="1"/>
</dbReference>
<feature type="transmembrane region" description="Helical" evidence="19">
    <location>
        <begin position="88"/>
        <end position="108"/>
    </location>
</feature>
<keyword evidence="12 18" id="KW-0408">Iron</keyword>
<feature type="binding site" evidence="17">
    <location>
        <position position="202"/>
    </location>
    <ligand>
        <name>a ubiquinone</name>
        <dbReference type="ChEBI" id="CHEBI:16389"/>
    </ligand>
</feature>
<keyword evidence="8 18" id="KW-0479">Metal-binding</keyword>
<evidence type="ECO:0000256" key="12">
    <source>
        <dbReference type="ARBA" id="ARBA00023004"/>
    </source>
</evidence>
<dbReference type="CDD" id="cd00284">
    <property type="entry name" value="Cytochrome_b_N"/>
    <property type="match status" value="1"/>
</dbReference>
<organism evidence="22">
    <name type="scientific">Hynobius setoi</name>
    <dbReference type="NCBI Taxonomy" id="2493851"/>
    <lineage>
        <taxon>Eukaryota</taxon>
        <taxon>Metazoa</taxon>
        <taxon>Chordata</taxon>
        <taxon>Craniata</taxon>
        <taxon>Vertebrata</taxon>
        <taxon>Euteleostomi</taxon>
        <taxon>Amphibia</taxon>
        <taxon>Batrachia</taxon>
        <taxon>Caudata</taxon>
        <taxon>Cryptobranchoidea</taxon>
        <taxon>Hynobiidae</taxon>
        <taxon>Hynobius</taxon>
        <taxon>Hynobius</taxon>
    </lineage>
</organism>
<dbReference type="GO" id="GO:0006122">
    <property type="term" value="P:mitochondrial electron transport, ubiquinol to cytochrome c"/>
    <property type="evidence" value="ECO:0007669"/>
    <property type="project" value="TreeGrafter"/>
</dbReference>
<evidence type="ECO:0000256" key="16">
    <source>
        <dbReference type="ARBA" id="ARBA00061233"/>
    </source>
</evidence>
<feature type="binding site" description="axial binding residue" evidence="18">
    <location>
        <position position="98"/>
    </location>
    <ligand>
        <name>heme b</name>
        <dbReference type="ChEBI" id="CHEBI:60344"/>
        <label>b566</label>
    </ligand>
    <ligandPart>
        <name>Fe</name>
        <dbReference type="ChEBI" id="CHEBI:18248"/>
    </ligandPart>
</feature>
<evidence type="ECO:0000256" key="1">
    <source>
        <dbReference type="ARBA" id="ARBA00002566"/>
    </source>
</evidence>
<evidence type="ECO:0000256" key="14">
    <source>
        <dbReference type="ARBA" id="ARBA00023128"/>
    </source>
</evidence>
<dbReference type="InterPro" id="IPR048260">
    <property type="entry name" value="Cytochrome_b_C_euk/bac"/>
</dbReference>
<reference evidence="22" key="1">
    <citation type="submission" date="2021-05" db="EMBL/GenBank/DDBJ databases">
        <title>Nucleotide sequence diversity in the mitochondrial cytb gene region of the salamander genus Hynobius in Shimane Prefecture, Japan.</title>
        <authorList>
            <person name="Hayashi M."/>
            <person name="Ooi K."/>
        </authorList>
    </citation>
    <scope>NUCLEOTIDE SEQUENCE</scope>
    <source>
        <strain evidence="22">SSN057</strain>
    </source>
</reference>
<dbReference type="GO" id="GO:0016491">
    <property type="term" value="F:oxidoreductase activity"/>
    <property type="evidence" value="ECO:0007669"/>
    <property type="project" value="UniProtKB-UniRule"/>
</dbReference>
<keyword evidence="4 19" id="KW-0813">Transport</keyword>
<feature type="transmembrane region" description="Helical" evidence="19">
    <location>
        <begin position="320"/>
        <end position="339"/>
    </location>
</feature>
<protein>
    <recommendedName>
        <fullName evidence="3 19">Cytochrome b</fullName>
    </recommendedName>
</protein>
<comment type="cofactor">
    <cofactor evidence="19">
        <name>heme b</name>
        <dbReference type="ChEBI" id="CHEBI:60344"/>
    </cofactor>
    <text evidence="19">Binds 2 heme groups non-covalently.</text>
</comment>
<gene>
    <name evidence="22" type="primary">cytb</name>
</gene>
<dbReference type="PANTHER" id="PTHR19271">
    <property type="entry name" value="CYTOCHROME B"/>
    <property type="match status" value="1"/>
</dbReference>
<comment type="subcellular location">
    <subcellularLocation>
        <location evidence="2">Mitochondrion inner membrane</location>
        <topology evidence="2">Multi-pass membrane protein</topology>
    </subcellularLocation>
</comment>
<keyword evidence="15 19" id="KW-0472">Membrane</keyword>
<dbReference type="SUPFAM" id="SSF81648">
    <property type="entry name" value="a domain/subunit of cytochrome bc1 complex (Ubiquinol-cytochrome c reductase)"/>
    <property type="match status" value="1"/>
</dbReference>
<evidence type="ECO:0000256" key="6">
    <source>
        <dbReference type="ARBA" id="ARBA00022660"/>
    </source>
</evidence>
<dbReference type="GO" id="GO:0008121">
    <property type="term" value="F:quinol-cytochrome-c reductase activity"/>
    <property type="evidence" value="ECO:0007669"/>
    <property type="project" value="InterPro"/>
</dbReference>